<dbReference type="AlphaFoldDB" id="G8BXY2"/>
<dbReference type="PROSITE" id="PS51417">
    <property type="entry name" value="ARF"/>
    <property type="match status" value="1"/>
</dbReference>
<dbReference type="Gene3D" id="3.40.50.300">
    <property type="entry name" value="P-loop containing nucleotide triphosphate hydrolases"/>
    <property type="match status" value="1"/>
</dbReference>
<dbReference type="PROSITE" id="PS51421">
    <property type="entry name" value="RAS"/>
    <property type="match status" value="1"/>
</dbReference>
<dbReference type="Proteomes" id="UP000005666">
    <property type="component" value="Chromosome 9"/>
</dbReference>
<evidence type="ECO:0000313" key="4">
    <source>
        <dbReference type="Proteomes" id="UP000005666"/>
    </source>
</evidence>
<dbReference type="GO" id="GO:0031901">
    <property type="term" value="C:early endosome membrane"/>
    <property type="evidence" value="ECO:0007669"/>
    <property type="project" value="EnsemblFungi"/>
</dbReference>
<accession>G8BXY2</accession>
<sequence length="225" mass="25301">MVSGNEEIEESSCDLKLVLLGESSVGKSSVVSRYVTGKFNKTNATIGAAFITKEIKFVSEEGEHRVVNLEIWDTAGQERYRSLAPMYYRNTDVAVIVFDLTVPDSAAKALAWVDELLSYVEKERREEIVITVVGNKNDLIEGDDKIDSAMEQDIATLAKRPIWRVSAKTGEGIEELFQDIVRSIPKEKFRTKAQQQEATARNKHVTLNPDSSAWHRITERTTCEC</sequence>
<dbReference type="eggNOG" id="KOG0092">
    <property type="taxonomic scope" value="Eukaryota"/>
</dbReference>
<dbReference type="GO" id="GO:0007030">
    <property type="term" value="P:Golgi organization"/>
    <property type="evidence" value="ECO:0007669"/>
    <property type="project" value="EnsemblFungi"/>
</dbReference>
<dbReference type="SUPFAM" id="SSF52540">
    <property type="entry name" value="P-loop containing nucleoside triphosphate hydrolases"/>
    <property type="match status" value="1"/>
</dbReference>
<dbReference type="EMBL" id="HE612864">
    <property type="protein sequence ID" value="CCE64760.1"/>
    <property type="molecule type" value="Genomic_DNA"/>
</dbReference>
<dbReference type="NCBIfam" id="TIGR00231">
    <property type="entry name" value="small_GTP"/>
    <property type="match status" value="1"/>
</dbReference>
<dbReference type="SMART" id="SM00174">
    <property type="entry name" value="RHO"/>
    <property type="match status" value="1"/>
</dbReference>
<dbReference type="PROSITE" id="PS51419">
    <property type="entry name" value="RAB"/>
    <property type="match status" value="1"/>
</dbReference>
<dbReference type="InterPro" id="IPR001806">
    <property type="entry name" value="Small_GTPase"/>
</dbReference>
<dbReference type="Pfam" id="PF00071">
    <property type="entry name" value="Ras"/>
    <property type="match status" value="1"/>
</dbReference>
<evidence type="ECO:0000313" key="3">
    <source>
        <dbReference type="EMBL" id="CCE64760.1"/>
    </source>
</evidence>
<gene>
    <name evidence="3" type="primary">TPHA0I02590</name>
    <name evidence="3" type="ordered locus">TPHA_0I02590</name>
</gene>
<dbReference type="STRING" id="1071381.G8BXY2"/>
<evidence type="ECO:0000256" key="2">
    <source>
        <dbReference type="ARBA" id="ARBA00023134"/>
    </source>
</evidence>
<dbReference type="FunFam" id="3.40.50.300:FF:000808">
    <property type="entry name" value="Small GTP-binding protein, putative"/>
    <property type="match status" value="1"/>
</dbReference>
<name>G8BXY2_TETPH</name>
<reference evidence="3 4" key="1">
    <citation type="journal article" date="2011" name="Proc. Natl. Acad. Sci. U.S.A.">
        <title>Evolutionary erosion of yeast sex chromosomes by mating-type switching accidents.</title>
        <authorList>
            <person name="Gordon J.L."/>
            <person name="Armisen D."/>
            <person name="Proux-Wera E."/>
            <person name="Oheigeartaigh S.S."/>
            <person name="Byrne K.P."/>
            <person name="Wolfe K.H."/>
        </authorList>
    </citation>
    <scope>NUCLEOTIDE SEQUENCE [LARGE SCALE GENOMIC DNA]</scope>
    <source>
        <strain evidence="4">ATCC 24235 / CBS 4417 / NBRC 1672 / NRRL Y-8282 / UCD 70-5</strain>
    </source>
</reference>
<dbReference type="PRINTS" id="PR00449">
    <property type="entry name" value="RASTRNSFRMNG"/>
</dbReference>
<dbReference type="InterPro" id="IPR005225">
    <property type="entry name" value="Small_GTP-bd"/>
</dbReference>
<organism evidence="3 4">
    <name type="scientific">Tetrapisispora phaffii (strain ATCC 24235 / CBS 4417 / NBRC 1672 / NRRL Y-8282 / UCD 70-5)</name>
    <name type="common">Yeast</name>
    <name type="synonym">Fabospora phaffii</name>
    <dbReference type="NCBI Taxonomy" id="1071381"/>
    <lineage>
        <taxon>Eukaryota</taxon>
        <taxon>Fungi</taxon>
        <taxon>Dikarya</taxon>
        <taxon>Ascomycota</taxon>
        <taxon>Saccharomycotina</taxon>
        <taxon>Saccharomycetes</taxon>
        <taxon>Saccharomycetales</taxon>
        <taxon>Saccharomycetaceae</taxon>
        <taxon>Tetrapisispora</taxon>
    </lineage>
</organism>
<dbReference type="SMART" id="SM00173">
    <property type="entry name" value="RAS"/>
    <property type="match status" value="1"/>
</dbReference>
<dbReference type="SMART" id="SM00175">
    <property type="entry name" value="RAB"/>
    <property type="match status" value="1"/>
</dbReference>
<dbReference type="GO" id="GO:0034058">
    <property type="term" value="P:endosomal vesicle fusion"/>
    <property type="evidence" value="ECO:0007669"/>
    <property type="project" value="EnsemblFungi"/>
</dbReference>
<protein>
    <submittedName>
        <fullName evidence="3">Uncharacterized protein</fullName>
    </submittedName>
</protein>
<dbReference type="RefSeq" id="XP_003687194.1">
    <property type="nucleotide sequence ID" value="XM_003687146.1"/>
</dbReference>
<evidence type="ECO:0000256" key="1">
    <source>
        <dbReference type="ARBA" id="ARBA00022741"/>
    </source>
</evidence>
<dbReference type="SMART" id="SM00177">
    <property type="entry name" value="ARF"/>
    <property type="match status" value="1"/>
</dbReference>
<dbReference type="GO" id="GO:0030234">
    <property type="term" value="F:enzyme regulator activity"/>
    <property type="evidence" value="ECO:0007669"/>
    <property type="project" value="EnsemblFungi"/>
</dbReference>
<dbReference type="KEGG" id="tpf:TPHA_0I02590"/>
<keyword evidence="1" id="KW-0547">Nucleotide-binding</keyword>
<dbReference type="OMA" id="HMEIWDT"/>
<dbReference type="GO" id="GO:0005525">
    <property type="term" value="F:GTP binding"/>
    <property type="evidence" value="ECO:0007669"/>
    <property type="project" value="UniProtKB-KW"/>
</dbReference>
<keyword evidence="2" id="KW-0342">GTP-binding</keyword>
<dbReference type="InterPro" id="IPR027417">
    <property type="entry name" value="P-loop_NTPase"/>
</dbReference>
<dbReference type="OrthoDB" id="63533at2759"/>
<dbReference type="HOGENOM" id="CLU_041217_10_2_1"/>
<dbReference type="GeneID" id="11532862"/>
<dbReference type="PANTHER" id="PTHR24073">
    <property type="entry name" value="DRAB5-RELATED"/>
    <property type="match status" value="1"/>
</dbReference>
<proteinExistence type="predicted"/>
<keyword evidence="4" id="KW-1185">Reference proteome</keyword>
<dbReference type="GO" id="GO:0003924">
    <property type="term" value="F:GTPase activity"/>
    <property type="evidence" value="ECO:0007669"/>
    <property type="project" value="InterPro"/>
</dbReference>